<dbReference type="EMBL" id="CP046161">
    <property type="protein sequence ID" value="QKO29965.1"/>
    <property type="molecule type" value="Genomic_DNA"/>
</dbReference>
<reference evidence="5" key="2">
    <citation type="journal article" date="2021" name="Appl. Environ. Microbiol.">
        <title>Adaptability of a Caproate-Producing Bacterium Contributes to Its Dominance in an Anaerobic Fermentation System.</title>
        <authorList>
            <person name="Wang H."/>
            <person name="Gu Y."/>
            <person name="Zhou W."/>
            <person name="Zhao D."/>
            <person name="Qiao Z."/>
            <person name="Zheng J."/>
            <person name="Gao J."/>
            <person name="Chen X."/>
            <person name="Ren C."/>
            <person name="Xu Y."/>
        </authorList>
    </citation>
    <scope>NUCLEOTIDE SEQUENCE</scope>
    <source>
        <strain evidence="5">JNU-WLY1368</strain>
    </source>
</reference>
<dbReference type="EMBL" id="CP046051">
    <property type="protein sequence ID" value="QKN23355.1"/>
    <property type="molecule type" value="Genomic_DNA"/>
</dbReference>
<proteinExistence type="predicted"/>
<evidence type="ECO:0000256" key="1">
    <source>
        <dbReference type="SAM" id="MobiDB-lite"/>
    </source>
</evidence>
<accession>A0A859DPI1</accession>
<dbReference type="PANTHER" id="PTHR43792">
    <property type="entry name" value="GNAT FAMILY, PUTATIVE (AFU_ORTHOLOGUE AFUA_3G00765)-RELATED-RELATED"/>
    <property type="match status" value="1"/>
</dbReference>
<dbReference type="KEGG" id="clf:GJQ69_01905"/>
<evidence type="ECO:0000313" key="5">
    <source>
        <dbReference type="EMBL" id="QKO29965.1"/>
    </source>
</evidence>
<keyword evidence="7" id="KW-1185">Reference proteome</keyword>
<dbReference type="Gene3D" id="3.40.630.30">
    <property type="match status" value="1"/>
</dbReference>
<protein>
    <submittedName>
        <fullName evidence="4">GNAT family N-acetyltransferase</fullName>
    </submittedName>
</protein>
<keyword evidence="2" id="KW-0812">Transmembrane</keyword>
<dbReference type="Proteomes" id="UP000501316">
    <property type="component" value="Chromosome"/>
</dbReference>
<gene>
    <name evidence="4" type="ORF">GJQ69_01905</name>
    <name evidence="5" type="ORF">GKP14_02445</name>
</gene>
<evidence type="ECO:0000259" key="3">
    <source>
        <dbReference type="PROSITE" id="PS51186"/>
    </source>
</evidence>
<dbReference type="PANTHER" id="PTHR43792:SF13">
    <property type="entry name" value="ACETYLTRANSFERASE"/>
    <property type="match status" value="1"/>
</dbReference>
<keyword evidence="2" id="KW-1133">Transmembrane helix</keyword>
<feature type="transmembrane region" description="Helical" evidence="2">
    <location>
        <begin position="157"/>
        <end position="172"/>
    </location>
</feature>
<reference evidence="5" key="3">
    <citation type="journal article" date="2022" name="Int. J. Syst. Evol. Microbiol.">
        <title>Caproicibacterium lactatifermentans sp. nov., isolated from pit clay used for the production of Chinese strong aroma-type liquor.</title>
        <authorList>
            <person name="Wang H."/>
            <person name="Gu Y."/>
            <person name="Zhao D."/>
            <person name="Qiao Z."/>
            <person name="Zheng J."/>
            <person name="Gao J."/>
            <person name="Ren C."/>
            <person name="Xu Y."/>
        </authorList>
    </citation>
    <scope>NUCLEOTIDE SEQUENCE</scope>
    <source>
        <strain evidence="5">JNU-WLY1368</strain>
    </source>
</reference>
<reference evidence="6 7" key="1">
    <citation type="submission" date="2019-11" db="EMBL/GenBank/DDBJ databases">
        <authorList>
            <person name="Ren C."/>
            <person name="Wang H."/>
            <person name="Xu Y."/>
        </authorList>
    </citation>
    <scope>NUCLEOTIDE SEQUENCE [LARGE SCALE GENOMIC DNA]</scope>
    <source>
        <strain evidence="7">JNU-WLY1368</strain>
        <strain evidence="4 6">LBM 19010</strain>
    </source>
</reference>
<dbReference type="Proteomes" id="UP000509623">
    <property type="component" value="Chromosome"/>
</dbReference>
<evidence type="ECO:0000313" key="4">
    <source>
        <dbReference type="EMBL" id="QKN23355.1"/>
    </source>
</evidence>
<keyword evidence="4" id="KW-0808">Transferase</keyword>
<keyword evidence="2" id="KW-0472">Membrane</keyword>
<evidence type="ECO:0000256" key="2">
    <source>
        <dbReference type="SAM" id="Phobius"/>
    </source>
</evidence>
<name>A0A859DPI1_9FIRM</name>
<evidence type="ECO:0000313" key="6">
    <source>
        <dbReference type="Proteomes" id="UP000501316"/>
    </source>
</evidence>
<dbReference type="InterPro" id="IPR016181">
    <property type="entry name" value="Acyl_CoA_acyltransferase"/>
</dbReference>
<evidence type="ECO:0000313" key="7">
    <source>
        <dbReference type="Proteomes" id="UP000509623"/>
    </source>
</evidence>
<feature type="region of interest" description="Disordered" evidence="1">
    <location>
        <begin position="1"/>
        <end position="21"/>
    </location>
</feature>
<dbReference type="SUPFAM" id="SSF55729">
    <property type="entry name" value="Acyl-CoA N-acyltransferases (Nat)"/>
    <property type="match status" value="1"/>
</dbReference>
<dbReference type="InterPro" id="IPR000182">
    <property type="entry name" value="GNAT_dom"/>
</dbReference>
<feature type="compositionally biased region" description="Basic residues" evidence="1">
    <location>
        <begin position="1"/>
        <end position="10"/>
    </location>
</feature>
<dbReference type="AlphaFoldDB" id="A0A859DPI1"/>
<organism evidence="4 6">
    <name type="scientific">Caproicibacterium lactatifermentans</name>
    <dbReference type="NCBI Taxonomy" id="2666138"/>
    <lineage>
        <taxon>Bacteria</taxon>
        <taxon>Bacillati</taxon>
        <taxon>Bacillota</taxon>
        <taxon>Clostridia</taxon>
        <taxon>Eubacteriales</taxon>
        <taxon>Oscillospiraceae</taxon>
        <taxon>Caproicibacterium</taxon>
    </lineage>
</organism>
<dbReference type="GO" id="GO:0016747">
    <property type="term" value="F:acyltransferase activity, transferring groups other than amino-acyl groups"/>
    <property type="evidence" value="ECO:0007669"/>
    <property type="project" value="InterPro"/>
</dbReference>
<dbReference type="Pfam" id="PF13302">
    <property type="entry name" value="Acetyltransf_3"/>
    <property type="match status" value="1"/>
</dbReference>
<dbReference type="PROSITE" id="PS51186">
    <property type="entry name" value="GNAT"/>
    <property type="match status" value="1"/>
</dbReference>
<feature type="domain" description="N-acetyltransferase" evidence="3">
    <location>
        <begin position="16"/>
        <end position="157"/>
    </location>
</feature>
<dbReference type="InterPro" id="IPR051531">
    <property type="entry name" value="N-acetyltransferase"/>
</dbReference>
<sequence length="218" mass="24573">MKKRELKTKHLQVTPMTDEELQEEAAGQTEERLKQLYTEIGSSCRARPEQRLWYTVWRITLRESGEQAGTVGFLGAPQNSAVELRCRINSDFRGQGYAEEAIRAAADWAFSQPDMYFVTASIEKDNAAAAAALETVGFARSGQKKDMLYYELEKPRTCWGSICFLFGLAIGYACGMSSTDMCIGMVLGMVIGMPFDRQDREKRKTLREARMGHTGLRQ</sequence>
<dbReference type="RefSeq" id="WP_086036488.1">
    <property type="nucleotide sequence ID" value="NZ_CP046051.1"/>
</dbReference>